<accession>A0ACB9L032</accession>
<comment type="caution">
    <text evidence="1">The sequence shown here is derived from an EMBL/GenBank/DDBJ whole genome shotgun (WGS) entry which is preliminary data.</text>
</comment>
<organism evidence="1 2">
    <name type="scientific">Melastoma candidum</name>
    <dbReference type="NCBI Taxonomy" id="119954"/>
    <lineage>
        <taxon>Eukaryota</taxon>
        <taxon>Viridiplantae</taxon>
        <taxon>Streptophyta</taxon>
        <taxon>Embryophyta</taxon>
        <taxon>Tracheophyta</taxon>
        <taxon>Spermatophyta</taxon>
        <taxon>Magnoliopsida</taxon>
        <taxon>eudicotyledons</taxon>
        <taxon>Gunneridae</taxon>
        <taxon>Pentapetalae</taxon>
        <taxon>rosids</taxon>
        <taxon>malvids</taxon>
        <taxon>Myrtales</taxon>
        <taxon>Melastomataceae</taxon>
        <taxon>Melastomatoideae</taxon>
        <taxon>Melastomateae</taxon>
        <taxon>Melastoma</taxon>
    </lineage>
</organism>
<dbReference type="Proteomes" id="UP001057402">
    <property type="component" value="Chromosome 12"/>
</dbReference>
<proteinExistence type="predicted"/>
<evidence type="ECO:0000313" key="2">
    <source>
        <dbReference type="Proteomes" id="UP001057402"/>
    </source>
</evidence>
<protein>
    <submittedName>
        <fullName evidence="1">Uncharacterized protein</fullName>
    </submittedName>
</protein>
<keyword evidence="2" id="KW-1185">Reference proteome</keyword>
<gene>
    <name evidence="1" type="ORF">MLD38_038735</name>
</gene>
<sequence>MHGTKMLSTRATSEIYGRELVDLRKESRWEFLNTLLSVSEAVAICRRELLMASISFQMVDRLDSGSVVEEAVSKALFRAHVEGQLKNEIMSKPELFVEPDPELPLALLD</sequence>
<reference evidence="2" key="1">
    <citation type="journal article" date="2023" name="Front. Plant Sci.">
        <title>Chromosomal-level genome assembly of Melastoma candidum provides insights into trichome evolution.</title>
        <authorList>
            <person name="Zhong Y."/>
            <person name="Wu W."/>
            <person name="Sun C."/>
            <person name="Zou P."/>
            <person name="Liu Y."/>
            <person name="Dai S."/>
            <person name="Zhou R."/>
        </authorList>
    </citation>
    <scope>NUCLEOTIDE SEQUENCE [LARGE SCALE GENOMIC DNA]</scope>
</reference>
<name>A0ACB9L032_9MYRT</name>
<evidence type="ECO:0000313" key="1">
    <source>
        <dbReference type="EMBL" id="KAI4303057.1"/>
    </source>
</evidence>
<dbReference type="EMBL" id="CM042891">
    <property type="protein sequence ID" value="KAI4303057.1"/>
    <property type="molecule type" value="Genomic_DNA"/>
</dbReference>